<dbReference type="GO" id="GO:0000034">
    <property type="term" value="F:adenine deaminase activity"/>
    <property type="evidence" value="ECO:0007669"/>
    <property type="project" value="UniProtKB-UniRule"/>
</dbReference>
<dbReference type="Pfam" id="PF13382">
    <property type="entry name" value="Adenine_deam_C"/>
    <property type="match status" value="1"/>
</dbReference>
<dbReference type="NCBIfam" id="TIGR01178">
    <property type="entry name" value="ade"/>
    <property type="match status" value="1"/>
</dbReference>
<dbReference type="InterPro" id="IPR006680">
    <property type="entry name" value="Amidohydro-rel"/>
</dbReference>
<dbReference type="PANTHER" id="PTHR11113:SF2">
    <property type="entry name" value="ADENINE DEAMINASE"/>
    <property type="match status" value="1"/>
</dbReference>
<keyword evidence="3 6" id="KW-0378">Hydrolase</keyword>
<comment type="catalytic activity">
    <reaction evidence="5 6">
        <text>adenine + H2O + H(+) = hypoxanthine + NH4(+)</text>
        <dbReference type="Rhea" id="RHEA:23688"/>
        <dbReference type="ChEBI" id="CHEBI:15377"/>
        <dbReference type="ChEBI" id="CHEBI:15378"/>
        <dbReference type="ChEBI" id="CHEBI:16708"/>
        <dbReference type="ChEBI" id="CHEBI:17368"/>
        <dbReference type="ChEBI" id="CHEBI:28938"/>
        <dbReference type="EC" id="3.5.4.2"/>
    </reaction>
</comment>
<dbReference type="InterPro" id="IPR032466">
    <property type="entry name" value="Metal_Hydrolase"/>
</dbReference>
<organism evidence="9">
    <name type="scientific">Mariniphaga anaerophila</name>
    <dbReference type="NCBI Taxonomy" id="1484053"/>
    <lineage>
        <taxon>Bacteria</taxon>
        <taxon>Pseudomonadati</taxon>
        <taxon>Bacteroidota</taxon>
        <taxon>Bacteroidia</taxon>
        <taxon>Marinilabiliales</taxon>
        <taxon>Prolixibacteraceae</taxon>
        <taxon>Mariniphaga</taxon>
    </lineage>
</organism>
<comment type="caution">
    <text evidence="9">The sequence shown here is derived from an EMBL/GenBank/DDBJ whole genome shotgun (WGS) entry which is preliminary data.</text>
</comment>
<sequence length="542" mass="60113">MKIDGLIIDVVQKKIFPGRLEIKDRKIHKVQPLNDAPQKYILPGFIDSHVHIESSMVLPSRFAEVAVSHGTLATVSDPHEIANVMGIDGINFMIEDGKRVPFRFYFGAPSCVPATPFDHSGSVIGSEEVKHLLSRDDIYYLSEMMNFPGVVNKQDDIIKKLSFAKMLNKPVDGHAPGLTGEDLEKYIGEGISTDHESYSLEEAREKIQKGMMIQIRNGSAALNFDALHPLIGEFPEKIMFCTDDCHPNDLINGHINKMVKMAISKGYDLFDVLRAASYVPNRHYNLNIGMLQTGDSADFIVVDNLEALNVEEVWNNGEIIFRNRTYQWKRPDATAVNNFIKRRIQKRDIEIRSSSKSRTIKVIQALDGELITNSFSSKMNITDGKIEADPSNDILKIVVINRYSKRKPAIGFIKGFGLKEGAIAGSIAHDSHNLIAVGVQDSDIVAVLNKLMETGGGIIAKKGNHIVNLSLPVAGLMSLDAVKDVALKYQKLNKLAWESGSSLKAPFMTLAFMSLLVIPELKIGDKGLFNVNDFAYTSLFAE</sequence>
<dbReference type="Gene3D" id="3.20.20.140">
    <property type="entry name" value="Metal-dependent hydrolases"/>
    <property type="match status" value="1"/>
</dbReference>
<dbReference type="SUPFAM" id="SSF51338">
    <property type="entry name" value="Composite domain of metallo-dependent hydrolases"/>
    <property type="match status" value="1"/>
</dbReference>
<dbReference type="EC" id="3.5.4.2" evidence="2 6"/>
<evidence type="ECO:0000256" key="4">
    <source>
        <dbReference type="ARBA" id="ARBA00023211"/>
    </source>
</evidence>
<dbReference type="Gene3D" id="2.30.40.10">
    <property type="entry name" value="Urease, subunit C, domain 1"/>
    <property type="match status" value="1"/>
</dbReference>
<evidence type="ECO:0000259" key="8">
    <source>
        <dbReference type="Pfam" id="PF13382"/>
    </source>
</evidence>
<keyword evidence="4 6" id="KW-0464">Manganese</keyword>
<protein>
    <recommendedName>
        <fullName evidence="2 6">Adenine deaminase</fullName>
        <shortName evidence="6">Adenase</shortName>
        <shortName evidence="6">Adenine aminase</shortName>
        <ecNumber evidence="2 6">3.5.4.2</ecNumber>
    </recommendedName>
</protein>
<dbReference type="Proteomes" id="UP000886047">
    <property type="component" value="Unassembled WGS sequence"/>
</dbReference>
<gene>
    <name evidence="6 9" type="primary">ade</name>
    <name evidence="9" type="ORF">ENN90_12305</name>
</gene>
<evidence type="ECO:0000256" key="2">
    <source>
        <dbReference type="ARBA" id="ARBA00012782"/>
    </source>
</evidence>
<evidence type="ECO:0000256" key="3">
    <source>
        <dbReference type="ARBA" id="ARBA00022801"/>
    </source>
</evidence>
<dbReference type="GO" id="GO:0006146">
    <property type="term" value="P:adenine catabolic process"/>
    <property type="evidence" value="ECO:0007669"/>
    <property type="project" value="InterPro"/>
</dbReference>
<comment type="similarity">
    <text evidence="1 6">Belongs to the metallo-dependent hydrolases superfamily. Adenine deaminase family.</text>
</comment>
<accession>A0A831PK13</accession>
<reference evidence="9" key="1">
    <citation type="journal article" date="2020" name="mSystems">
        <title>Genome- and Community-Level Interaction Insights into Carbon Utilization and Element Cycling Functions of Hydrothermarchaeota in Hydrothermal Sediment.</title>
        <authorList>
            <person name="Zhou Z."/>
            <person name="Liu Y."/>
            <person name="Xu W."/>
            <person name="Pan J."/>
            <person name="Luo Z.H."/>
            <person name="Li M."/>
        </authorList>
    </citation>
    <scope>NUCLEOTIDE SEQUENCE [LARGE SCALE GENOMIC DNA]</scope>
    <source>
        <strain evidence="9">SpSt-1217</strain>
    </source>
</reference>
<evidence type="ECO:0000313" key="9">
    <source>
        <dbReference type="EMBL" id="HDR52384.1"/>
    </source>
</evidence>
<comment type="cofactor">
    <cofactor evidence="6">
        <name>Mn(2+)</name>
        <dbReference type="ChEBI" id="CHEBI:29035"/>
    </cofactor>
</comment>
<evidence type="ECO:0000256" key="6">
    <source>
        <dbReference type="HAMAP-Rule" id="MF_01518"/>
    </source>
</evidence>
<feature type="domain" description="Amidohydrolase-related" evidence="7">
    <location>
        <begin position="40"/>
        <end position="319"/>
    </location>
</feature>
<feature type="domain" description="Adenine deaminase C-terminal" evidence="8">
    <location>
        <begin position="370"/>
        <end position="534"/>
    </location>
</feature>
<evidence type="ECO:0000259" key="7">
    <source>
        <dbReference type="Pfam" id="PF01979"/>
    </source>
</evidence>
<proteinExistence type="inferred from homology"/>
<dbReference type="HAMAP" id="MF_01518">
    <property type="entry name" value="Adenine_deamin"/>
    <property type="match status" value="1"/>
</dbReference>
<evidence type="ECO:0000256" key="1">
    <source>
        <dbReference type="ARBA" id="ARBA00006773"/>
    </source>
</evidence>
<evidence type="ECO:0000256" key="5">
    <source>
        <dbReference type="ARBA" id="ARBA00047720"/>
    </source>
</evidence>
<dbReference type="InterPro" id="IPR026912">
    <property type="entry name" value="Adenine_deam_C"/>
</dbReference>
<dbReference type="InterPro" id="IPR011059">
    <property type="entry name" value="Metal-dep_hydrolase_composite"/>
</dbReference>
<dbReference type="InterPro" id="IPR006679">
    <property type="entry name" value="Adenine_deam"/>
</dbReference>
<dbReference type="EMBL" id="DSDK01000683">
    <property type="protein sequence ID" value="HDR52384.1"/>
    <property type="molecule type" value="Genomic_DNA"/>
</dbReference>
<dbReference type="SUPFAM" id="SSF51556">
    <property type="entry name" value="Metallo-dependent hydrolases"/>
    <property type="match status" value="1"/>
</dbReference>
<dbReference type="AlphaFoldDB" id="A0A831PK13"/>
<dbReference type="CDD" id="cd01295">
    <property type="entry name" value="AdeC"/>
    <property type="match status" value="1"/>
</dbReference>
<dbReference type="PANTHER" id="PTHR11113">
    <property type="entry name" value="N-ACETYLGLUCOSAMINE-6-PHOSPHATE DEACETYLASE"/>
    <property type="match status" value="1"/>
</dbReference>
<name>A0A831PK13_9BACT</name>
<dbReference type="Pfam" id="PF01979">
    <property type="entry name" value="Amidohydro_1"/>
    <property type="match status" value="1"/>
</dbReference>